<reference evidence="1 2" key="1">
    <citation type="journal article" date="2006" name="Science">
        <title>The genome of black cottonwood, Populus trichocarpa (Torr. &amp; Gray).</title>
        <authorList>
            <person name="Tuskan G.A."/>
            <person name="Difazio S."/>
            <person name="Jansson S."/>
            <person name="Bohlmann J."/>
            <person name="Grigoriev I."/>
            <person name="Hellsten U."/>
            <person name="Putnam N."/>
            <person name="Ralph S."/>
            <person name="Rombauts S."/>
            <person name="Salamov A."/>
            <person name="Schein J."/>
            <person name="Sterck L."/>
            <person name="Aerts A."/>
            <person name="Bhalerao R.R."/>
            <person name="Bhalerao R.P."/>
            <person name="Blaudez D."/>
            <person name="Boerjan W."/>
            <person name="Brun A."/>
            <person name="Brunner A."/>
            <person name="Busov V."/>
            <person name="Campbell M."/>
            <person name="Carlson J."/>
            <person name="Chalot M."/>
            <person name="Chapman J."/>
            <person name="Chen G.L."/>
            <person name="Cooper D."/>
            <person name="Coutinho P.M."/>
            <person name="Couturier J."/>
            <person name="Covert S."/>
            <person name="Cronk Q."/>
            <person name="Cunningham R."/>
            <person name="Davis J."/>
            <person name="Degroeve S."/>
            <person name="Dejardin A."/>
            <person name="Depamphilis C."/>
            <person name="Detter J."/>
            <person name="Dirks B."/>
            <person name="Dubchak I."/>
            <person name="Duplessis S."/>
            <person name="Ehlting J."/>
            <person name="Ellis B."/>
            <person name="Gendler K."/>
            <person name="Goodstein D."/>
            <person name="Gribskov M."/>
            <person name="Grimwood J."/>
            <person name="Groover A."/>
            <person name="Gunter L."/>
            <person name="Hamberger B."/>
            <person name="Heinze B."/>
            <person name="Helariutta Y."/>
            <person name="Henrissat B."/>
            <person name="Holligan D."/>
            <person name="Holt R."/>
            <person name="Huang W."/>
            <person name="Islam-Faridi N."/>
            <person name="Jones S."/>
            <person name="Jones-Rhoades M."/>
            <person name="Jorgensen R."/>
            <person name="Joshi C."/>
            <person name="Kangasjarvi J."/>
            <person name="Karlsson J."/>
            <person name="Kelleher C."/>
            <person name="Kirkpatrick R."/>
            <person name="Kirst M."/>
            <person name="Kohler A."/>
            <person name="Kalluri U."/>
            <person name="Larimer F."/>
            <person name="Leebens-Mack J."/>
            <person name="Leple J.C."/>
            <person name="Locascio P."/>
            <person name="Lou Y."/>
            <person name="Lucas S."/>
            <person name="Martin F."/>
            <person name="Montanini B."/>
            <person name="Napoli C."/>
            <person name="Nelson D.R."/>
            <person name="Nelson C."/>
            <person name="Nieminen K."/>
            <person name="Nilsson O."/>
            <person name="Pereda V."/>
            <person name="Peter G."/>
            <person name="Philippe R."/>
            <person name="Pilate G."/>
            <person name="Poliakov A."/>
            <person name="Razumovskaya J."/>
            <person name="Richardson P."/>
            <person name="Rinaldi C."/>
            <person name="Ritland K."/>
            <person name="Rouze P."/>
            <person name="Ryaboy D."/>
            <person name="Schmutz J."/>
            <person name="Schrader J."/>
            <person name="Segerman B."/>
            <person name="Shin H."/>
            <person name="Siddiqui A."/>
            <person name="Sterky F."/>
            <person name="Terry A."/>
            <person name="Tsai C.J."/>
            <person name="Uberbacher E."/>
            <person name="Unneberg P."/>
            <person name="Vahala J."/>
            <person name="Wall K."/>
            <person name="Wessler S."/>
            <person name="Yang G."/>
            <person name="Yin T."/>
            <person name="Douglas C."/>
            <person name="Marra M."/>
            <person name="Sandberg G."/>
            <person name="Van de Peer Y."/>
            <person name="Rokhsar D."/>
        </authorList>
    </citation>
    <scope>NUCLEOTIDE SEQUENCE [LARGE SCALE GENOMIC DNA]</scope>
    <source>
        <strain evidence="2">cv. Nisqually</strain>
    </source>
</reference>
<gene>
    <name evidence="1" type="ORF">POPTR_001G095100</name>
</gene>
<protein>
    <submittedName>
        <fullName evidence="1">Uncharacterized protein</fullName>
    </submittedName>
</protein>
<dbReference type="Proteomes" id="UP000006729">
    <property type="component" value="Chromosome 1"/>
</dbReference>
<dbReference type="EMBL" id="CM009290">
    <property type="protein sequence ID" value="PNT53620.1"/>
    <property type="molecule type" value="Genomic_DNA"/>
</dbReference>
<organism evidence="1 2">
    <name type="scientific">Populus trichocarpa</name>
    <name type="common">Western balsam poplar</name>
    <name type="synonym">Populus balsamifera subsp. trichocarpa</name>
    <dbReference type="NCBI Taxonomy" id="3694"/>
    <lineage>
        <taxon>Eukaryota</taxon>
        <taxon>Viridiplantae</taxon>
        <taxon>Streptophyta</taxon>
        <taxon>Embryophyta</taxon>
        <taxon>Tracheophyta</taxon>
        <taxon>Spermatophyta</taxon>
        <taxon>Magnoliopsida</taxon>
        <taxon>eudicotyledons</taxon>
        <taxon>Gunneridae</taxon>
        <taxon>Pentapetalae</taxon>
        <taxon>rosids</taxon>
        <taxon>fabids</taxon>
        <taxon>Malpighiales</taxon>
        <taxon>Salicaceae</taxon>
        <taxon>Saliceae</taxon>
        <taxon>Populus</taxon>
    </lineage>
</organism>
<name>A0A2K2BV21_POPTR</name>
<accession>A0A2K2BV21</accession>
<evidence type="ECO:0000313" key="1">
    <source>
        <dbReference type="EMBL" id="PNT53620.1"/>
    </source>
</evidence>
<dbReference type="InParanoid" id="A0A2K2BV21"/>
<evidence type="ECO:0000313" key="2">
    <source>
        <dbReference type="Proteomes" id="UP000006729"/>
    </source>
</evidence>
<keyword evidence="2" id="KW-1185">Reference proteome</keyword>
<sequence length="92" mass="10483">MRTSRIPFCGISAYRFHKIQTVNLEEHLLASKQGFSLKDFSLVCPNQAAAFPLEMSIFFSLRPIVKPVPKQIIGARELLPGERVMSTVWNMF</sequence>
<proteinExistence type="predicted"/>
<dbReference type="AlphaFoldDB" id="A0A2K2BV21"/>